<accession>A0A8T9MY50</accession>
<organism evidence="1 2">
    <name type="scientific">Conchiformibius kuhniae</name>
    <dbReference type="NCBI Taxonomy" id="211502"/>
    <lineage>
        <taxon>Bacteria</taxon>
        <taxon>Pseudomonadati</taxon>
        <taxon>Pseudomonadota</taxon>
        <taxon>Betaproteobacteria</taxon>
        <taxon>Neisseriales</taxon>
        <taxon>Neisseriaceae</taxon>
        <taxon>Conchiformibius</taxon>
    </lineage>
</organism>
<reference evidence="1" key="2">
    <citation type="submission" date="2024-09" db="EMBL/GenBank/DDBJ databases">
        <authorList>
            <person name="Veyrier F.J."/>
        </authorList>
    </citation>
    <scope>NUCLEOTIDE SEQUENCE</scope>
    <source>
        <strain evidence="1">17694</strain>
    </source>
</reference>
<proteinExistence type="predicted"/>
<protein>
    <submittedName>
        <fullName evidence="1">Uncharacterized protein</fullName>
    </submittedName>
</protein>
<evidence type="ECO:0000313" key="1">
    <source>
        <dbReference type="EMBL" id="UOP05346.2"/>
    </source>
</evidence>
<dbReference type="KEGG" id="ckh:LVJ77_03890"/>
<gene>
    <name evidence="1" type="ORF">LVJ77_03890</name>
</gene>
<evidence type="ECO:0000313" key="2">
    <source>
        <dbReference type="Proteomes" id="UP000831534"/>
    </source>
</evidence>
<dbReference type="Proteomes" id="UP000831534">
    <property type="component" value="Chromosome"/>
</dbReference>
<dbReference type="AlphaFoldDB" id="A0A8T9MY50"/>
<reference evidence="1" key="1">
    <citation type="journal article" date="2022" name="Res Sq">
        <title>Evolution of multicellular longitudinally dividing oral cavity symbionts (Neisseriaceae).</title>
        <authorList>
            <person name="Nyongesa S."/>
            <person name="Weber P."/>
            <person name="Bernet E."/>
            <person name="Pullido F."/>
            <person name="Nieckarz M."/>
            <person name="Delaby M."/>
            <person name="Nieves C."/>
            <person name="Viehboeck T."/>
            <person name="Krause N."/>
            <person name="Rivera-Millot A."/>
            <person name="Nakamura A."/>
            <person name="Vischer N."/>
            <person name="VanNieuwenhze M."/>
            <person name="Brun Y."/>
            <person name="Cava F."/>
            <person name="Bulgheresi S."/>
            <person name="Veyrier F."/>
        </authorList>
    </citation>
    <scope>NUCLEOTIDE SEQUENCE</scope>
    <source>
        <strain evidence="1">17694</strain>
    </source>
</reference>
<dbReference type="RefSeq" id="WP_156900733.1">
    <property type="nucleotide sequence ID" value="NZ_CP091521.1"/>
</dbReference>
<name>A0A8T9MY50_9NEIS</name>
<keyword evidence="2" id="KW-1185">Reference proteome</keyword>
<sequence>MISIRFNPSIFIKHLQKNILSADSLIKTAMQTDDIIGSVLRTHLTAEQILTAWIYAACNRENFLHGTQLTFGIKLTIADNLGLPEYASKIFRNINKIRNKLAHSGTEAEIDPDLLQSTKDLFHRYIAHTYDPKQQYGISFFDTDGNAEVQAAWNDSEQPPHITLAVMVSLVLCKLAQDSTKLLKINLPPCPH</sequence>
<dbReference type="EMBL" id="CP091521">
    <property type="protein sequence ID" value="UOP05346.2"/>
    <property type="molecule type" value="Genomic_DNA"/>
</dbReference>